<gene>
    <name evidence="9" type="primary">pepE</name>
    <name evidence="10" type="ORF">EDC54_102219</name>
</gene>
<protein>
    <recommendedName>
        <fullName evidence="9">Peptidase E</fullName>
        <ecNumber evidence="9">3.4.13.21</ecNumber>
    </recommendedName>
    <alternativeName>
        <fullName evidence="9">Alpha-aspartyl dipeptidase</fullName>
    </alternativeName>
    <alternativeName>
        <fullName evidence="9">Asp-specific dipeptidase</fullName>
    </alternativeName>
    <alternativeName>
        <fullName evidence="9">Dipeptidase E</fullName>
    </alternativeName>
</protein>
<comment type="subcellular location">
    <subcellularLocation>
        <location evidence="1 9">Cytoplasm</location>
    </subcellularLocation>
</comment>
<dbReference type="EMBL" id="SMBY01000002">
    <property type="protein sequence ID" value="TCV07660.1"/>
    <property type="molecule type" value="Genomic_DNA"/>
</dbReference>
<dbReference type="GO" id="GO:0016805">
    <property type="term" value="F:dipeptidase activity"/>
    <property type="evidence" value="ECO:0007669"/>
    <property type="project" value="UniProtKB-UniRule"/>
</dbReference>
<dbReference type="InterPro" id="IPR023172">
    <property type="entry name" value="Peptidase_S51_dipeptidase-E"/>
</dbReference>
<evidence type="ECO:0000313" key="10">
    <source>
        <dbReference type="EMBL" id="TCV07660.1"/>
    </source>
</evidence>
<comment type="function">
    <text evidence="9">Hydrolyzes dipeptides containing N-terminal aspartate residues. May play a role in allowing the cell to use peptide aspartate to spare carbon otherwise required for the synthesis of the aspartate family of amino acids.</text>
</comment>
<dbReference type="CDD" id="cd03146">
    <property type="entry name" value="GAT1_Peptidase_E"/>
    <property type="match status" value="1"/>
</dbReference>
<dbReference type="Proteomes" id="UP000295433">
    <property type="component" value="Unassembled WGS sequence"/>
</dbReference>
<dbReference type="OrthoDB" id="3373764at2"/>
<keyword evidence="4 9" id="KW-0645">Protease</keyword>
<dbReference type="RefSeq" id="WP_132454062.1">
    <property type="nucleotide sequence ID" value="NZ_JAWIZJ010000002.1"/>
</dbReference>
<dbReference type="GO" id="GO:0006508">
    <property type="term" value="P:proteolysis"/>
    <property type="evidence" value="ECO:0007669"/>
    <property type="project" value="UniProtKB-UniRule"/>
</dbReference>
<reference evidence="10 11" key="1">
    <citation type="submission" date="2019-03" db="EMBL/GenBank/DDBJ databases">
        <title>Genomic Encyclopedia of Type Strains, Phase IV (KMG-IV): sequencing the most valuable type-strain genomes for metagenomic binning, comparative biology and taxonomic classification.</title>
        <authorList>
            <person name="Goeker M."/>
        </authorList>
    </citation>
    <scope>NUCLEOTIDE SEQUENCE [LARGE SCALE GENOMIC DNA]</scope>
    <source>
        <strain evidence="10 11">DSM 16730</strain>
    </source>
</reference>
<evidence type="ECO:0000256" key="5">
    <source>
        <dbReference type="ARBA" id="ARBA00022801"/>
    </source>
</evidence>
<dbReference type="Gene3D" id="3.40.50.880">
    <property type="match status" value="1"/>
</dbReference>
<evidence type="ECO:0000256" key="2">
    <source>
        <dbReference type="ARBA" id="ARBA00006534"/>
    </source>
</evidence>
<evidence type="ECO:0000256" key="4">
    <source>
        <dbReference type="ARBA" id="ARBA00022670"/>
    </source>
</evidence>
<name>A0A4R3VQ80_9GAMM</name>
<comment type="similarity">
    <text evidence="2 9">Belongs to the peptidase S51 family.</text>
</comment>
<comment type="catalytic activity">
    <reaction evidence="8 9">
        <text>Dipeptidase E catalyzes the hydrolysis of dipeptides Asp-|-Xaa. It does not act on peptides with N-terminal Glu, Asn or Gln, nor does it cleave isoaspartyl peptides.</text>
        <dbReference type="EC" id="3.4.13.21"/>
    </reaction>
</comment>
<dbReference type="EC" id="3.4.13.21" evidence="9"/>
<evidence type="ECO:0000256" key="1">
    <source>
        <dbReference type="ARBA" id="ARBA00004496"/>
    </source>
</evidence>
<organism evidence="10 11">
    <name type="scientific">Samsonia erythrinae</name>
    <dbReference type="NCBI Taxonomy" id="160434"/>
    <lineage>
        <taxon>Bacteria</taxon>
        <taxon>Pseudomonadati</taxon>
        <taxon>Pseudomonadota</taxon>
        <taxon>Gammaproteobacteria</taxon>
        <taxon>Enterobacterales</taxon>
        <taxon>Pectobacteriaceae</taxon>
        <taxon>Samsonia</taxon>
    </lineage>
</organism>
<dbReference type="AlphaFoldDB" id="A0A4R3VQ80"/>
<dbReference type="PANTHER" id="PTHR20842">
    <property type="entry name" value="PROTEASE S51 ALPHA-ASPARTYL DIPEPTIDASE"/>
    <property type="match status" value="1"/>
</dbReference>
<evidence type="ECO:0000313" key="11">
    <source>
        <dbReference type="Proteomes" id="UP000295433"/>
    </source>
</evidence>
<evidence type="ECO:0000256" key="8">
    <source>
        <dbReference type="ARBA" id="ARBA00050239"/>
    </source>
</evidence>
<feature type="active site" description="Charge relay system" evidence="9">
    <location>
        <position position="120"/>
    </location>
</feature>
<evidence type="ECO:0000256" key="7">
    <source>
        <dbReference type="ARBA" id="ARBA00022997"/>
    </source>
</evidence>
<sequence>MDLLLLSNSVLPGTNYLEYALPVLKAQLRTRRKVIFIPFAGVTQSWDAYTDKVRLALAELSLQITGIHQMDDARAAIDSADIVMVGGGNTFSLLKHCRDYGLIDPIREAVKKGALYVGWSAGANLACPTIRTTNDMPIIDPEGLDALNLVPLQINPHFTHALPTGHQGETREQRIRELLVLEPQLEVIGLPEGNWISVQNGKARLGGSKPAWLFKANEPAIELAADHHFY</sequence>
<comment type="caution">
    <text evidence="10">The sequence shown here is derived from an EMBL/GenBank/DDBJ whole genome shotgun (WGS) entry which is preliminary data.</text>
</comment>
<feature type="active site" description="Charge relay system" evidence="9">
    <location>
        <position position="157"/>
    </location>
</feature>
<evidence type="ECO:0000256" key="6">
    <source>
        <dbReference type="ARBA" id="ARBA00022825"/>
    </source>
</evidence>
<feature type="active site" description="Charge relay system" evidence="9">
    <location>
        <position position="135"/>
    </location>
</feature>
<dbReference type="HAMAP" id="MF_00510">
    <property type="entry name" value="Peptidase_E"/>
    <property type="match status" value="1"/>
</dbReference>
<dbReference type="Pfam" id="PF03575">
    <property type="entry name" value="Peptidase_S51"/>
    <property type="match status" value="1"/>
</dbReference>
<proteinExistence type="inferred from homology"/>
<evidence type="ECO:0000256" key="3">
    <source>
        <dbReference type="ARBA" id="ARBA00022490"/>
    </source>
</evidence>
<keyword evidence="3 9" id="KW-0963">Cytoplasm</keyword>
<dbReference type="NCBIfam" id="NF003642">
    <property type="entry name" value="PRK05282.1"/>
    <property type="match status" value="1"/>
</dbReference>
<accession>A0A4R3VQ80</accession>
<dbReference type="InterPro" id="IPR005320">
    <property type="entry name" value="Peptidase_S51"/>
</dbReference>
<evidence type="ECO:0000256" key="9">
    <source>
        <dbReference type="HAMAP-Rule" id="MF_00510"/>
    </source>
</evidence>
<dbReference type="GO" id="GO:0008236">
    <property type="term" value="F:serine-type peptidase activity"/>
    <property type="evidence" value="ECO:0007669"/>
    <property type="project" value="UniProtKB-KW"/>
</dbReference>
<dbReference type="InterPro" id="IPR029062">
    <property type="entry name" value="Class_I_gatase-like"/>
</dbReference>
<dbReference type="SUPFAM" id="SSF52317">
    <property type="entry name" value="Class I glutamine amidotransferase-like"/>
    <property type="match status" value="1"/>
</dbReference>
<keyword evidence="11" id="KW-1185">Reference proteome</keyword>
<dbReference type="FunFam" id="3.40.50.880:FF:000007">
    <property type="entry name" value="Peptidase E"/>
    <property type="match status" value="1"/>
</dbReference>
<dbReference type="PANTHER" id="PTHR20842:SF0">
    <property type="entry name" value="ALPHA-ASPARTYL DIPEPTIDASE"/>
    <property type="match status" value="1"/>
</dbReference>
<keyword evidence="5 9" id="KW-0378">Hydrolase</keyword>
<dbReference type="GO" id="GO:0005737">
    <property type="term" value="C:cytoplasm"/>
    <property type="evidence" value="ECO:0007669"/>
    <property type="project" value="UniProtKB-SubCell"/>
</dbReference>
<keyword evidence="6 9" id="KW-0720">Serine protease</keyword>
<keyword evidence="7 9" id="KW-0224">Dipeptidase</keyword>